<feature type="compositionally biased region" description="Low complexity" evidence="1">
    <location>
        <begin position="145"/>
        <end position="165"/>
    </location>
</feature>
<dbReference type="EMBL" id="JASSZA010000019">
    <property type="protein sequence ID" value="KAK2088498.1"/>
    <property type="molecule type" value="Genomic_DNA"/>
</dbReference>
<feature type="region of interest" description="Disordered" evidence="1">
    <location>
        <begin position="70"/>
        <end position="97"/>
    </location>
</feature>
<evidence type="ECO:0008006" key="4">
    <source>
        <dbReference type="Google" id="ProtNLM"/>
    </source>
</evidence>
<reference evidence="2 3" key="1">
    <citation type="submission" date="2023-05" db="EMBL/GenBank/DDBJ databases">
        <title>B98-5 Cell Line De Novo Hybrid Assembly: An Optical Mapping Approach.</title>
        <authorList>
            <person name="Kananen K."/>
            <person name="Auerbach J.A."/>
            <person name="Kautto E."/>
            <person name="Blachly J.S."/>
        </authorList>
    </citation>
    <scope>NUCLEOTIDE SEQUENCE [LARGE SCALE GENOMIC DNA]</scope>
    <source>
        <strain evidence="2">B95-8</strain>
        <tissue evidence="2">Cell line</tissue>
    </source>
</reference>
<gene>
    <name evidence="2" type="ORF">P7K49_034405</name>
</gene>
<evidence type="ECO:0000313" key="2">
    <source>
        <dbReference type="EMBL" id="KAK2088498.1"/>
    </source>
</evidence>
<feature type="region of interest" description="Disordered" evidence="1">
    <location>
        <begin position="1"/>
        <end position="27"/>
    </location>
</feature>
<accession>A0ABQ9TUN7</accession>
<protein>
    <recommendedName>
        <fullName evidence="4">Interferon regulatory factor 7</fullName>
    </recommendedName>
</protein>
<feature type="region of interest" description="Disordered" evidence="1">
    <location>
        <begin position="141"/>
        <end position="165"/>
    </location>
</feature>
<dbReference type="Proteomes" id="UP001266305">
    <property type="component" value="Unassembled WGS sequence"/>
</dbReference>
<keyword evidence="3" id="KW-1185">Reference proteome</keyword>
<evidence type="ECO:0000313" key="3">
    <source>
        <dbReference type="Proteomes" id="UP001266305"/>
    </source>
</evidence>
<feature type="compositionally biased region" description="Low complexity" evidence="1">
    <location>
        <begin position="70"/>
        <end position="86"/>
    </location>
</feature>
<evidence type="ECO:0000256" key="1">
    <source>
        <dbReference type="SAM" id="MobiDB-lite"/>
    </source>
</evidence>
<name>A0ABQ9TUN7_SAGOE</name>
<sequence length="165" mass="17216">MQMEGGAGINLPLPLPQPCPTREPHPTQTPIEVILGEQEDVPQRPVLHPSRLLWEAPPSAAAPALAAPGLAPGAARAGPRTALAPRCPTLGPPHGARRLALPGTRRFHRPAQSNALPGDPGCNRPPVTLDARLRDLRLLRGHVDGGAAPPRGPALAAPGLQPRQN</sequence>
<proteinExistence type="predicted"/>
<organism evidence="2 3">
    <name type="scientific">Saguinus oedipus</name>
    <name type="common">Cotton-top tamarin</name>
    <name type="synonym">Oedipomidas oedipus</name>
    <dbReference type="NCBI Taxonomy" id="9490"/>
    <lineage>
        <taxon>Eukaryota</taxon>
        <taxon>Metazoa</taxon>
        <taxon>Chordata</taxon>
        <taxon>Craniata</taxon>
        <taxon>Vertebrata</taxon>
        <taxon>Euteleostomi</taxon>
        <taxon>Mammalia</taxon>
        <taxon>Eutheria</taxon>
        <taxon>Euarchontoglires</taxon>
        <taxon>Primates</taxon>
        <taxon>Haplorrhini</taxon>
        <taxon>Platyrrhini</taxon>
        <taxon>Cebidae</taxon>
        <taxon>Callitrichinae</taxon>
        <taxon>Saguinus</taxon>
    </lineage>
</organism>
<comment type="caution">
    <text evidence="2">The sequence shown here is derived from an EMBL/GenBank/DDBJ whole genome shotgun (WGS) entry which is preliminary data.</text>
</comment>